<reference evidence="1 2" key="1">
    <citation type="submission" date="2020-04" db="EMBL/GenBank/DDBJ databases">
        <title>Gordonia sp. nov. TBRC 11910.</title>
        <authorList>
            <person name="Suriyachadkun C."/>
        </authorList>
    </citation>
    <scope>NUCLEOTIDE SEQUENCE [LARGE SCALE GENOMIC DNA]</scope>
    <source>
        <strain evidence="1 2">TBRC 11910</strain>
    </source>
</reference>
<dbReference type="SUPFAM" id="SSF56784">
    <property type="entry name" value="HAD-like"/>
    <property type="match status" value="1"/>
</dbReference>
<sequence>MIYSRNAMGEKQFANVDPVCVEIYDDAPLSYMARAALTRLTSLAQQVSVVPTTTRTPAQFTRINLPGGPFRFVVTSNGGAILADGVRDPQWDSHIAARTAADGASLAEVTSALRARIPTDGWVRKMRIADDLFCYLVVEPDEQPADFLPDWQEYCAAHGWSASQQGRKIYAVPLAVTKSAAVDEVRRRLVADGTLPADHIMLAAGDGWLDNDLLLCADKAIRPCHGELESLGWQAPNLTVTAQSGALAGLEILEWMNTEVLQREYRTEEPDPV</sequence>
<evidence type="ECO:0000313" key="1">
    <source>
        <dbReference type="EMBL" id="NMO03462.1"/>
    </source>
</evidence>
<dbReference type="GO" id="GO:0016787">
    <property type="term" value="F:hydrolase activity"/>
    <property type="evidence" value="ECO:0007669"/>
    <property type="project" value="UniProtKB-KW"/>
</dbReference>
<protein>
    <submittedName>
        <fullName evidence="1">HAD family hydrolase</fullName>
    </submittedName>
</protein>
<accession>A0A848KZ25</accession>
<dbReference type="Proteomes" id="UP000550729">
    <property type="component" value="Unassembled WGS sequence"/>
</dbReference>
<dbReference type="AlphaFoldDB" id="A0A848KZ25"/>
<gene>
    <name evidence="1" type="ORF">HH308_19800</name>
</gene>
<keyword evidence="1" id="KW-0378">Hydrolase</keyword>
<keyword evidence="2" id="KW-1185">Reference proteome</keyword>
<organism evidence="1 2">
    <name type="scientific">Gordonia asplenii</name>
    <dbReference type="NCBI Taxonomy" id="2725283"/>
    <lineage>
        <taxon>Bacteria</taxon>
        <taxon>Bacillati</taxon>
        <taxon>Actinomycetota</taxon>
        <taxon>Actinomycetes</taxon>
        <taxon>Mycobacteriales</taxon>
        <taxon>Gordoniaceae</taxon>
        <taxon>Gordonia</taxon>
    </lineage>
</organism>
<dbReference type="Gene3D" id="3.40.50.1000">
    <property type="entry name" value="HAD superfamily/HAD-like"/>
    <property type="match status" value="1"/>
</dbReference>
<name>A0A848KZ25_9ACTN</name>
<proteinExistence type="predicted"/>
<comment type="caution">
    <text evidence="1">The sequence shown here is derived from an EMBL/GenBank/DDBJ whole genome shotgun (WGS) entry which is preliminary data.</text>
</comment>
<dbReference type="InterPro" id="IPR023214">
    <property type="entry name" value="HAD_sf"/>
</dbReference>
<dbReference type="EMBL" id="JABBNB010000023">
    <property type="protein sequence ID" value="NMO03462.1"/>
    <property type="molecule type" value="Genomic_DNA"/>
</dbReference>
<evidence type="ECO:0000313" key="2">
    <source>
        <dbReference type="Proteomes" id="UP000550729"/>
    </source>
</evidence>
<dbReference type="InterPro" id="IPR036412">
    <property type="entry name" value="HAD-like_sf"/>
</dbReference>